<sequence>MFFRRIKKCGQLSCTICQSVRLPDDIFDSLDWLPDPIPSTMDKDHYANFQTAYRSGTTEQYRPTLMTTMANSERVPSSIFTNTRVHEFIQCFQYGKIRCLYSECALSAEDKIACQISIDDWDYSCGSPFVPKNNILYNKIFVREKISCEMPMELAYYSCRKSTNNCDTCYWCGHDNELVEPPESLKLKYKSLFPCCTLCRSAGKDIFARGEIKTHTRAAKKRKIGN</sequence>
<dbReference type="VEuPathDB" id="FungiDB:RhiirFUN_022737"/>
<dbReference type="HOGENOM" id="CLU_1361064_0_0_1"/>
<gene>
    <name evidence="1" type="ORF">GLOINDRAFT_1805</name>
</gene>
<organism evidence="1">
    <name type="scientific">Rhizophagus irregularis (strain DAOM 181602 / DAOM 197198 / MUCL 43194)</name>
    <name type="common">Arbuscular mycorrhizal fungus</name>
    <name type="synonym">Glomus intraradices</name>
    <dbReference type="NCBI Taxonomy" id="747089"/>
    <lineage>
        <taxon>Eukaryota</taxon>
        <taxon>Fungi</taxon>
        <taxon>Fungi incertae sedis</taxon>
        <taxon>Mucoromycota</taxon>
        <taxon>Glomeromycotina</taxon>
        <taxon>Glomeromycetes</taxon>
        <taxon>Glomerales</taxon>
        <taxon>Glomeraceae</taxon>
        <taxon>Rhizophagus</taxon>
    </lineage>
</organism>
<reference evidence="1" key="1">
    <citation type="submission" date="2013-07" db="EMBL/GenBank/DDBJ databases">
        <title>The genome of an arbuscular mycorrhizal fungus provides insights into the evolution of the oldest plant symbiosis.</title>
        <authorList>
            <consortium name="DOE Joint Genome Institute"/>
            <person name="Tisserant E."/>
            <person name="Malbreil M."/>
            <person name="Kuo A."/>
            <person name="Kohler A."/>
            <person name="Symeonidi A."/>
            <person name="Balestrini R."/>
            <person name="Charron P."/>
            <person name="Duensing N."/>
            <person name="Frei-dit-Frey N."/>
            <person name="Gianinazzi-Pearson V."/>
            <person name="Gilbert B."/>
            <person name="Handa Y."/>
            <person name="Hijri M."/>
            <person name="Kaul R."/>
            <person name="Kawaguchi M."/>
            <person name="Krajinski F."/>
            <person name="Lammers P."/>
            <person name="Lapierre D."/>
            <person name="Masclaux F.G."/>
            <person name="Murat C."/>
            <person name="Morin E."/>
            <person name="Ndikumana S."/>
            <person name="Pagni M."/>
            <person name="Petitpierre D."/>
            <person name="Requena N."/>
            <person name="Rosikiewicz P."/>
            <person name="Riley R."/>
            <person name="Saito K."/>
            <person name="San Clemente H."/>
            <person name="Shapiro H."/>
            <person name="van Tuinen D."/>
            <person name="Becard G."/>
            <person name="Bonfante P."/>
            <person name="Paszkowski U."/>
            <person name="Shachar-Hill Y."/>
            <person name="Young J.P."/>
            <person name="Sanders I.R."/>
            <person name="Henrissat B."/>
            <person name="Rensing S.A."/>
            <person name="Grigoriev I.V."/>
            <person name="Corradi N."/>
            <person name="Roux C."/>
            <person name="Martin F."/>
        </authorList>
    </citation>
    <scope>NUCLEOTIDE SEQUENCE</scope>
    <source>
        <strain evidence="1">DAOM 197198</strain>
    </source>
</reference>
<protein>
    <submittedName>
        <fullName evidence="1">Uncharacterized protein</fullName>
    </submittedName>
</protein>
<proteinExistence type="predicted"/>
<dbReference type="EMBL" id="KI275883">
    <property type="protein sequence ID" value="ESA22089.1"/>
    <property type="molecule type" value="Genomic_DNA"/>
</dbReference>
<accession>U9UNV9</accession>
<evidence type="ECO:0000313" key="1">
    <source>
        <dbReference type="EMBL" id="ESA22089.1"/>
    </source>
</evidence>
<dbReference type="AlphaFoldDB" id="U9UNV9"/>
<name>U9UNV9_RHIID</name>